<dbReference type="PROSITE" id="PS51257">
    <property type="entry name" value="PROKAR_LIPOPROTEIN"/>
    <property type="match status" value="1"/>
</dbReference>
<accession>A0A2N8TLS4</accession>
<dbReference type="EMBL" id="POUC01000174">
    <property type="protein sequence ID" value="PNG19975.1"/>
    <property type="molecule type" value="Genomic_DNA"/>
</dbReference>
<sequence>MRTRRPVRRPAPALAALLLASALALTGCSGAGEDSAGSSKADRGVAAPQADDEDGAKEAAPGGAGSGARATAPPKVTTTHIIRTASLTVRVKDVPKALEQARTGTENAGGYVGNETTTRDAEGHERTRVVLRVPVEKYDEVLAELEGTGKLLDRSAKAEDVTDQVVDVKSRITSQRASVARIRELMDRADKLSDVVTLEGELSTRQADLEALLARQESLKDRTSLATITLSLSETPVKKEAKDDDPGFVDALAGGWNAFVTMLRWLAVVFGAVLPFAAVAALTVLLWLRVVRPRLPRRPAPAPMTTALGPLPMARPAPEAPSSKPGEQD</sequence>
<feature type="domain" description="DUF4349" evidence="4">
    <location>
        <begin position="80"/>
        <end position="287"/>
    </location>
</feature>
<name>A0A2N8TLS4_9ACTN</name>
<dbReference type="InterPro" id="IPR025645">
    <property type="entry name" value="DUF4349"/>
</dbReference>
<keyword evidence="6" id="KW-1185">Reference proteome</keyword>
<dbReference type="OrthoDB" id="186919at2"/>
<evidence type="ECO:0000313" key="6">
    <source>
        <dbReference type="Proteomes" id="UP000235943"/>
    </source>
</evidence>
<evidence type="ECO:0000259" key="4">
    <source>
        <dbReference type="Pfam" id="PF14257"/>
    </source>
</evidence>
<keyword evidence="2" id="KW-0472">Membrane</keyword>
<proteinExistence type="predicted"/>
<dbReference type="Pfam" id="PF14257">
    <property type="entry name" value="DUF4349"/>
    <property type="match status" value="1"/>
</dbReference>
<evidence type="ECO:0000256" key="1">
    <source>
        <dbReference type="SAM" id="MobiDB-lite"/>
    </source>
</evidence>
<feature type="signal peptide" evidence="3">
    <location>
        <begin position="1"/>
        <end position="31"/>
    </location>
</feature>
<reference evidence="5 6" key="1">
    <citation type="submission" date="2018-01" db="EMBL/GenBank/DDBJ databases">
        <title>Draft genome sequence of Streptomyces sp. 13K301.</title>
        <authorList>
            <person name="Sahin N."/>
            <person name="Saygin H."/>
            <person name="Ay H."/>
        </authorList>
    </citation>
    <scope>NUCLEOTIDE SEQUENCE [LARGE SCALE GENOMIC DNA]</scope>
    <source>
        <strain evidence="5 6">13K301</strain>
    </source>
</reference>
<organism evidence="5 6">
    <name type="scientific">Streptomyces cahuitamycinicus</name>
    <dbReference type="NCBI Taxonomy" id="2070367"/>
    <lineage>
        <taxon>Bacteria</taxon>
        <taxon>Bacillati</taxon>
        <taxon>Actinomycetota</taxon>
        <taxon>Actinomycetes</taxon>
        <taxon>Kitasatosporales</taxon>
        <taxon>Streptomycetaceae</taxon>
        <taxon>Streptomyces</taxon>
    </lineage>
</organism>
<protein>
    <submittedName>
        <fullName evidence="5">DUF4349 domain-containing protein</fullName>
    </submittedName>
</protein>
<keyword evidence="3" id="KW-0732">Signal</keyword>
<dbReference type="RefSeq" id="WP_102910915.1">
    <property type="nucleotide sequence ID" value="NZ_POUC01000174.1"/>
</dbReference>
<evidence type="ECO:0000256" key="3">
    <source>
        <dbReference type="SAM" id="SignalP"/>
    </source>
</evidence>
<evidence type="ECO:0000256" key="2">
    <source>
        <dbReference type="SAM" id="Phobius"/>
    </source>
</evidence>
<dbReference type="Proteomes" id="UP000235943">
    <property type="component" value="Unassembled WGS sequence"/>
</dbReference>
<keyword evidence="2" id="KW-0812">Transmembrane</keyword>
<gene>
    <name evidence="5" type="ORF">C1J00_22775</name>
</gene>
<dbReference type="AlphaFoldDB" id="A0A2N8TLS4"/>
<comment type="caution">
    <text evidence="5">The sequence shown here is derived from an EMBL/GenBank/DDBJ whole genome shotgun (WGS) entry which is preliminary data.</text>
</comment>
<keyword evidence="2" id="KW-1133">Transmembrane helix</keyword>
<feature type="chain" id="PRO_5014860623" evidence="3">
    <location>
        <begin position="32"/>
        <end position="329"/>
    </location>
</feature>
<feature type="region of interest" description="Disordered" evidence="1">
    <location>
        <begin position="29"/>
        <end position="78"/>
    </location>
</feature>
<feature type="transmembrane region" description="Helical" evidence="2">
    <location>
        <begin position="265"/>
        <end position="288"/>
    </location>
</feature>
<feature type="region of interest" description="Disordered" evidence="1">
    <location>
        <begin position="299"/>
        <end position="329"/>
    </location>
</feature>
<evidence type="ECO:0000313" key="5">
    <source>
        <dbReference type="EMBL" id="PNG19975.1"/>
    </source>
</evidence>